<accession>A0AAV1DSD3</accession>
<proteinExistence type="predicted"/>
<dbReference type="GO" id="GO:0034765">
    <property type="term" value="P:regulation of monoatomic ion transmembrane transport"/>
    <property type="evidence" value="ECO:0007669"/>
    <property type="project" value="InterPro"/>
</dbReference>
<dbReference type="GO" id="GO:0022843">
    <property type="term" value="F:voltage-gated monoatomic cation channel activity"/>
    <property type="evidence" value="ECO:0007669"/>
    <property type="project" value="InterPro"/>
</dbReference>
<protein>
    <submittedName>
        <fullName evidence="1">OLC1v1010813C1</fullName>
    </submittedName>
</protein>
<evidence type="ECO:0000313" key="1">
    <source>
        <dbReference type="EMBL" id="CAI9110739.1"/>
    </source>
</evidence>
<dbReference type="PANTHER" id="PTHR35284:SF5">
    <property type="entry name" value="OUTER ENVELOPE PORE PROTEIN 24, CHLOROPLASTIC-LIKE"/>
    <property type="match status" value="1"/>
</dbReference>
<name>A0AAV1DSD3_OLDCO</name>
<reference evidence="1" key="1">
    <citation type="submission" date="2023-03" db="EMBL/GenBank/DDBJ databases">
        <authorList>
            <person name="Julca I."/>
        </authorList>
    </citation>
    <scope>NUCLEOTIDE SEQUENCE</scope>
</reference>
<evidence type="ECO:0000313" key="2">
    <source>
        <dbReference type="Proteomes" id="UP001161247"/>
    </source>
</evidence>
<sequence>MIRGCLTGIYENDVAGAVGTLTLDGGDVKLQASITDATLATGPSLNGLSLSVIKPASFVIDYNLPKKDVKFQFMNSVRVMERPLHMTYTHWKNENRTALDGTLMIDQAHKVSANYVLDSGNCKLRYSYNPDGLTTVEPSYDFGSNAWDLSVTRMVHANDVVSASYQSSSKVLGFDWRRITSSNGSFKVSATMNLDEPSKIPTLTAESTLNF</sequence>
<organism evidence="1 2">
    <name type="scientific">Oldenlandia corymbosa var. corymbosa</name>
    <dbReference type="NCBI Taxonomy" id="529605"/>
    <lineage>
        <taxon>Eukaryota</taxon>
        <taxon>Viridiplantae</taxon>
        <taxon>Streptophyta</taxon>
        <taxon>Embryophyta</taxon>
        <taxon>Tracheophyta</taxon>
        <taxon>Spermatophyta</taxon>
        <taxon>Magnoliopsida</taxon>
        <taxon>eudicotyledons</taxon>
        <taxon>Gunneridae</taxon>
        <taxon>Pentapetalae</taxon>
        <taxon>asterids</taxon>
        <taxon>lamiids</taxon>
        <taxon>Gentianales</taxon>
        <taxon>Rubiaceae</taxon>
        <taxon>Rubioideae</taxon>
        <taxon>Spermacoceae</taxon>
        <taxon>Hedyotis-Oldenlandia complex</taxon>
        <taxon>Oldenlandia</taxon>
    </lineage>
</organism>
<dbReference type="PANTHER" id="PTHR35284">
    <property type="entry name" value="OUTER ENVELOPE PORE PROTEIN 24A, CHLOROPLASTIC-RELATED"/>
    <property type="match status" value="1"/>
</dbReference>
<dbReference type="Proteomes" id="UP001161247">
    <property type="component" value="Chromosome 6"/>
</dbReference>
<dbReference type="InterPro" id="IPR034626">
    <property type="entry name" value="OEP24"/>
</dbReference>
<gene>
    <name evidence="1" type="ORF">OLC1_LOCUS18324</name>
</gene>
<dbReference type="AlphaFoldDB" id="A0AAV1DSD3"/>
<dbReference type="EMBL" id="OX459123">
    <property type="protein sequence ID" value="CAI9110739.1"/>
    <property type="molecule type" value="Genomic_DNA"/>
</dbReference>
<keyword evidence="2" id="KW-1185">Reference proteome</keyword>